<dbReference type="HOGENOM" id="CLU_004966_5_1_1"/>
<evidence type="ECO:0000313" key="3">
    <source>
        <dbReference type="EMBL" id="EGF98317.1"/>
    </source>
</evidence>
<dbReference type="Pfam" id="PF18718">
    <property type="entry name" value="CxC5"/>
    <property type="match status" value="1"/>
</dbReference>
<dbReference type="EMBL" id="GL883179">
    <property type="protein sequence ID" value="EGF98317.1"/>
    <property type="molecule type" value="Genomic_DNA"/>
</dbReference>
<dbReference type="Proteomes" id="UP000001072">
    <property type="component" value="Unassembled WGS sequence"/>
</dbReference>
<reference evidence="4" key="1">
    <citation type="journal article" date="2011" name="Proc. Natl. Acad. Sci. U.S.A.">
        <title>Obligate biotrophy features unraveled by the genomic analysis of rust fungi.</title>
        <authorList>
            <person name="Duplessis S."/>
            <person name="Cuomo C.A."/>
            <person name="Lin Y.-C."/>
            <person name="Aerts A."/>
            <person name="Tisserant E."/>
            <person name="Veneault-Fourrey C."/>
            <person name="Joly D.L."/>
            <person name="Hacquard S."/>
            <person name="Amselem J."/>
            <person name="Cantarel B.L."/>
            <person name="Chiu R."/>
            <person name="Coutinho P.M."/>
            <person name="Feau N."/>
            <person name="Field M."/>
            <person name="Frey P."/>
            <person name="Gelhaye E."/>
            <person name="Goldberg J."/>
            <person name="Grabherr M.G."/>
            <person name="Kodira C.D."/>
            <person name="Kohler A."/>
            <person name="Kuees U."/>
            <person name="Lindquist E.A."/>
            <person name="Lucas S.M."/>
            <person name="Mago R."/>
            <person name="Mauceli E."/>
            <person name="Morin E."/>
            <person name="Murat C."/>
            <person name="Pangilinan J.L."/>
            <person name="Park R."/>
            <person name="Pearson M."/>
            <person name="Quesneville H."/>
            <person name="Rouhier N."/>
            <person name="Sakthikumar S."/>
            <person name="Salamov A.A."/>
            <person name="Schmutz J."/>
            <person name="Selles B."/>
            <person name="Shapiro H."/>
            <person name="Tanguay P."/>
            <person name="Tuskan G.A."/>
            <person name="Henrissat B."/>
            <person name="Van de Peer Y."/>
            <person name="Rouze P."/>
            <person name="Ellis J.G."/>
            <person name="Dodds P.N."/>
            <person name="Schein J.E."/>
            <person name="Zhong S."/>
            <person name="Hamelin R.C."/>
            <person name="Grigoriev I.V."/>
            <person name="Szabo L.J."/>
            <person name="Martin F."/>
        </authorList>
    </citation>
    <scope>NUCLEOTIDE SEQUENCE [LARGE SCALE GENOMIC DNA]</scope>
    <source>
        <strain evidence="4">98AG31 / pathotype 3-4-7</strain>
    </source>
</reference>
<dbReference type="STRING" id="747676.F4SAL1"/>
<dbReference type="GeneID" id="18937435"/>
<dbReference type="VEuPathDB" id="FungiDB:MELLADRAFT_96011"/>
<dbReference type="InterPro" id="IPR041539">
    <property type="entry name" value="CxC5"/>
</dbReference>
<feature type="compositionally biased region" description="Basic and acidic residues" evidence="1">
    <location>
        <begin position="500"/>
        <end position="511"/>
    </location>
</feature>
<evidence type="ECO:0000259" key="2">
    <source>
        <dbReference type="Pfam" id="PF18718"/>
    </source>
</evidence>
<sequence length="558" mass="63041">MGLHREHRDCNISIQRVVVRLIHALDPGTLLQCITRTVDPPASLLLWCIASTVDRPGLTEFVNRLNERHPHLATRLTLANLVQFITLASDVYKRADKALNFTSDDLRLAPFMQLALQLKIEPGEYEHLWTLAFPAIPFAHVDTTNLIRLHGLTKHLTTKVHEAYLVPPTSTCLLCPQASGRGFAKRPRINGYLYGLDGIHSAEFHTWGCLDCGRKYRPSYYTSKVQRVYYSKAQGAHPEHYQVHCHFGITHRLATYFRQAQMLAHISNFNLVNLFNLTHFKGQNVPTHSGLQSEPKISQEVARDAVDLYSLLRRCDRRGSVLYVGARGKNADRLLPAMARELYYIANHGTSHLHHFCSLCVRISKVEHEGKEAVKILCISHPSRSHRWTDDRSLALHGFVGTATGAGSAHRRTSSQRSMPQPITQSQFTILRRARSLFERMVYRPTMYVTGHAWFTDVPRQKSPGIMDRFPSSKEPEFLPEINAEPPGVESAIRPFSDEADRAHEAARDGGEAQPKGTPVLTRSRTHNDQLIVGTCGIILSRRTFYNAEAPSAVRKNH</sequence>
<organism evidence="4">
    <name type="scientific">Melampsora larici-populina (strain 98AG31 / pathotype 3-4-7)</name>
    <name type="common">Poplar leaf rust fungus</name>
    <dbReference type="NCBI Taxonomy" id="747676"/>
    <lineage>
        <taxon>Eukaryota</taxon>
        <taxon>Fungi</taxon>
        <taxon>Dikarya</taxon>
        <taxon>Basidiomycota</taxon>
        <taxon>Pucciniomycotina</taxon>
        <taxon>Pucciniomycetes</taxon>
        <taxon>Pucciniales</taxon>
        <taxon>Melampsoraceae</taxon>
        <taxon>Melampsora</taxon>
    </lineage>
</organism>
<gene>
    <name evidence="3" type="ORF">MELLADRAFT_96011</name>
</gene>
<protein>
    <recommendedName>
        <fullName evidence="2">CxC5 like cysteine cluster associated with KDZ domain-containing protein</fullName>
    </recommendedName>
</protein>
<dbReference type="AlphaFoldDB" id="F4SAL1"/>
<keyword evidence="4" id="KW-1185">Reference proteome</keyword>
<name>F4SAL1_MELLP</name>
<accession>F4SAL1</accession>
<dbReference type="KEGG" id="mlr:MELLADRAFT_96011"/>
<evidence type="ECO:0000313" key="4">
    <source>
        <dbReference type="Proteomes" id="UP000001072"/>
    </source>
</evidence>
<proteinExistence type="predicted"/>
<evidence type="ECO:0000256" key="1">
    <source>
        <dbReference type="SAM" id="MobiDB-lite"/>
    </source>
</evidence>
<dbReference type="InParanoid" id="F4SAL1"/>
<feature type="region of interest" description="Disordered" evidence="1">
    <location>
        <begin position="500"/>
        <end position="526"/>
    </location>
</feature>
<feature type="domain" description="CxC5 like cysteine cluster associated with KDZ" evidence="2">
    <location>
        <begin position="162"/>
        <end position="279"/>
    </location>
</feature>
<dbReference type="RefSeq" id="XP_007418414.1">
    <property type="nucleotide sequence ID" value="XM_007418352.1"/>
</dbReference>